<keyword evidence="1" id="KW-0677">Repeat</keyword>
<dbReference type="Pfam" id="PF02493">
    <property type="entry name" value="MORN"/>
    <property type="match status" value="2"/>
</dbReference>
<accession>A0A0H5QYH3</accession>
<reference evidence="2" key="1">
    <citation type="submission" date="2015-04" db="EMBL/GenBank/DDBJ databases">
        <title>The genome sequence of the plant pathogenic Rhizarian Plasmodiophora brassicae reveals insights in its biotrophic life cycle and the origin of chitin synthesis.</title>
        <authorList>
            <person name="Schwelm A."/>
            <person name="Fogelqvist J."/>
            <person name="Knaust A."/>
            <person name="Julke S."/>
            <person name="Lilja T."/>
            <person name="Dhandapani V."/>
            <person name="Bonilla-Rosso G."/>
            <person name="Karlsson M."/>
            <person name="Shevchenko A."/>
            <person name="Choi S.R."/>
            <person name="Kim H.G."/>
            <person name="Park J.Y."/>
            <person name="Lim Y.P."/>
            <person name="Ludwig-Muller J."/>
            <person name="Dixelius C."/>
        </authorList>
    </citation>
    <scope>NUCLEOTIDE SEQUENCE</scope>
    <source>
        <tissue evidence="2">Potato root galls</tissue>
    </source>
</reference>
<dbReference type="AlphaFoldDB" id="A0A0H5QYH3"/>
<evidence type="ECO:0000313" key="2">
    <source>
        <dbReference type="EMBL" id="CRZ07033.1"/>
    </source>
</evidence>
<dbReference type="InterPro" id="IPR003409">
    <property type="entry name" value="MORN"/>
</dbReference>
<dbReference type="Gene3D" id="2.20.110.10">
    <property type="entry name" value="Histone H3 K4-specific methyltransferase SET7/9 N-terminal domain"/>
    <property type="match status" value="1"/>
</dbReference>
<dbReference type="SUPFAM" id="SSF82185">
    <property type="entry name" value="Histone H3 K4-specific methyltransferase SET7/9 N-terminal domain"/>
    <property type="match status" value="1"/>
</dbReference>
<organism evidence="2">
    <name type="scientific">Spongospora subterranea</name>
    <dbReference type="NCBI Taxonomy" id="70186"/>
    <lineage>
        <taxon>Eukaryota</taxon>
        <taxon>Sar</taxon>
        <taxon>Rhizaria</taxon>
        <taxon>Endomyxa</taxon>
        <taxon>Phytomyxea</taxon>
        <taxon>Plasmodiophorida</taxon>
        <taxon>Plasmodiophoridae</taxon>
        <taxon>Spongospora</taxon>
    </lineage>
</organism>
<dbReference type="EMBL" id="HACM01006591">
    <property type="protein sequence ID" value="CRZ07033.1"/>
    <property type="molecule type" value="Transcribed_RNA"/>
</dbReference>
<evidence type="ECO:0000256" key="1">
    <source>
        <dbReference type="ARBA" id="ARBA00022737"/>
    </source>
</evidence>
<protein>
    <submittedName>
        <fullName evidence="2">Uncharacterized protein</fullName>
    </submittedName>
</protein>
<name>A0A0H5QYH3_9EUKA</name>
<sequence length="105" mass="11743">MGIDILGTCRTTHTMAMGNFISAMGPSLKPRFSQSLGNFPDNGLMVYANGDEWTGRVDENGRRQGYGIMSWVNGDQFSGTYLDDKRHGRVWTSSSCVRKRVLRYG</sequence>
<proteinExistence type="predicted"/>